<organism evidence="1 2">
    <name type="scientific">Acidithiobacillus ferridurans</name>
    <dbReference type="NCBI Taxonomy" id="1232575"/>
    <lineage>
        <taxon>Bacteria</taxon>
        <taxon>Pseudomonadati</taxon>
        <taxon>Pseudomonadota</taxon>
        <taxon>Acidithiobacillia</taxon>
        <taxon>Acidithiobacillales</taxon>
        <taxon>Acidithiobacillaceae</taxon>
        <taxon>Acidithiobacillus</taxon>
    </lineage>
</organism>
<dbReference type="Proteomes" id="UP000887300">
    <property type="component" value="Unassembled WGS sequence"/>
</dbReference>
<dbReference type="RefSeq" id="WP_215886125.1">
    <property type="nucleotide sequence ID" value="NZ_CP134225.1"/>
</dbReference>
<reference evidence="1" key="1">
    <citation type="journal article" date="2021" name="ISME J.">
        <title>Genomic evolution of the class Acidithiobacillia: deep-branching Proteobacteria living in extreme acidic conditions.</title>
        <authorList>
            <person name="Moya-Beltran A."/>
            <person name="Beard S."/>
            <person name="Rojas-Villalobos C."/>
            <person name="Issotta F."/>
            <person name="Gallardo Y."/>
            <person name="Ulloa R."/>
            <person name="Giaveno A."/>
            <person name="Degli Esposti M."/>
            <person name="Johnson D.B."/>
            <person name="Quatrini R."/>
        </authorList>
    </citation>
    <scope>NUCLEOTIDE SEQUENCE</scope>
    <source>
        <strain evidence="1">DSM 583</strain>
    </source>
</reference>
<dbReference type="AlphaFoldDB" id="A0A8X8GBU4"/>
<comment type="caution">
    <text evidence="1">The sequence shown here is derived from an EMBL/GenBank/DDBJ whole genome shotgun (WGS) entry which is preliminary data.</text>
</comment>
<dbReference type="EMBL" id="JABBHS010000198">
    <property type="protein sequence ID" value="MBU2722920.1"/>
    <property type="molecule type" value="Genomic_DNA"/>
</dbReference>
<protein>
    <submittedName>
        <fullName evidence="1">Uncharacterized protein</fullName>
    </submittedName>
</protein>
<evidence type="ECO:0000313" key="1">
    <source>
        <dbReference type="EMBL" id="MBU2722920.1"/>
    </source>
</evidence>
<evidence type="ECO:0000313" key="2">
    <source>
        <dbReference type="Proteomes" id="UP000887300"/>
    </source>
</evidence>
<gene>
    <name evidence="1" type="ORF">HF568_06790</name>
</gene>
<name>A0A8X8GBU4_ACIFI</name>
<sequence>MSVTVTCNRKASAFASRDGKTIFVLNETAYESNLYPHTKHCHIVGIGDLPTVMQKIFSYASAVEGGALNSPDRTMTPERYIKSWLNAIKKPFCFDAVSTGSLDLTCHNSWDKERFAKLQTAIAERGTADNLLNHFDLVEEFRAYAAVSAPFSDSGQALTDRYPYGYKPVKTATPLQIKYPRVVRIPSAYGPNGERYYILVDADGHGITQPEWEYRVVGDFVAAFWPSELASPGSYMSGIPAFRDALRKMDVADPQHILCTIPAVTDADSDGPRSRREIEAKYGQSFLLSAVNEDDISTLYRSKVNFQMN</sequence>
<accession>A0A8X8GBU4</accession>
<proteinExistence type="predicted"/>